<dbReference type="Pfam" id="PF06935">
    <property type="entry name" value="DUF1284"/>
    <property type="match status" value="1"/>
</dbReference>
<gene>
    <name evidence="1" type="ORF">JJJ17_04255</name>
</gene>
<comment type="caution">
    <text evidence="1">The sequence shown here is derived from an EMBL/GenBank/DDBJ whole genome shotgun (WGS) entry which is preliminary data.</text>
</comment>
<protein>
    <submittedName>
        <fullName evidence="1">DUF1284 domain-containing protein</fullName>
    </submittedName>
</protein>
<dbReference type="InterPro" id="IPR009702">
    <property type="entry name" value="DUF1284"/>
</dbReference>
<organism evidence="1 2">
    <name type="scientific">Paracoccus caeni</name>
    <dbReference type="NCBI Taxonomy" id="657651"/>
    <lineage>
        <taxon>Bacteria</taxon>
        <taxon>Pseudomonadati</taxon>
        <taxon>Pseudomonadota</taxon>
        <taxon>Alphaproteobacteria</taxon>
        <taxon>Rhodobacterales</taxon>
        <taxon>Paracoccaceae</taxon>
        <taxon>Paracoccus</taxon>
    </lineage>
</organism>
<dbReference type="EMBL" id="JAEPRQ010000001">
    <property type="protein sequence ID" value="MBK4215132.1"/>
    <property type="molecule type" value="Genomic_DNA"/>
</dbReference>
<name>A0A934VXM6_9RHOB</name>
<keyword evidence="2" id="KW-1185">Reference proteome</keyword>
<dbReference type="Proteomes" id="UP000640485">
    <property type="component" value="Unassembled WGS sequence"/>
</dbReference>
<accession>A0A934VXM6</accession>
<proteinExistence type="predicted"/>
<sequence length="128" mass="13725">MLTFTGKGYNPFFVARFAVIARRIHRGAEVEIVSGPDDICAPMLTDPQAHCRNASVCQRDDQAAQDVGALLGRAIRPGDRFPLEAASIARMRAGFVNSQIRAACSGCDWAELCSDIAGARYAGTILPV</sequence>
<reference evidence="1" key="1">
    <citation type="submission" date="2021-01" db="EMBL/GenBank/DDBJ databases">
        <title>Paracoccus amoyensis sp. nov., isolated from the surface seawater along the coast of Xiamen Island, China.</title>
        <authorList>
            <person name="Lyu L."/>
        </authorList>
    </citation>
    <scope>NUCLEOTIDE SEQUENCE</scope>
    <source>
        <strain evidence="1">MJ17</strain>
    </source>
</reference>
<evidence type="ECO:0000313" key="1">
    <source>
        <dbReference type="EMBL" id="MBK4215132.1"/>
    </source>
</evidence>
<evidence type="ECO:0000313" key="2">
    <source>
        <dbReference type="Proteomes" id="UP000640485"/>
    </source>
</evidence>
<dbReference type="AlphaFoldDB" id="A0A934VXM6"/>